<feature type="transmembrane region" description="Helical" evidence="1">
    <location>
        <begin position="30"/>
        <end position="63"/>
    </location>
</feature>
<keyword evidence="3" id="KW-1185">Reference proteome</keyword>
<keyword evidence="1" id="KW-0812">Transmembrane</keyword>
<feature type="transmembrane region" description="Helical" evidence="1">
    <location>
        <begin position="131"/>
        <end position="154"/>
    </location>
</feature>
<dbReference type="OrthoDB" id="9970505at2"/>
<sequence length="196" mass="19742">MSTSAALPPPETGPDMTGLLLRALGEGFGLSLLLGLALFAVGVPLPLAGGLTVFAAAVAYGVATGRQERPSERWVVGLARTTTFWCIGLPLMLAVAAVAYPGVLLVGALFWLLPQAGLGVGGTALIRRRHYVGGVLLKLISLLPYSLGLLVVTATQAMTSGDWTGFALGLSAAGLALGLVASAVTAHTTAPLGGGR</sequence>
<dbReference type="Proteomes" id="UP000183015">
    <property type="component" value="Unassembled WGS sequence"/>
</dbReference>
<keyword evidence="1" id="KW-1133">Transmembrane helix</keyword>
<evidence type="ECO:0000256" key="1">
    <source>
        <dbReference type="SAM" id="Phobius"/>
    </source>
</evidence>
<keyword evidence="1" id="KW-0472">Membrane</keyword>
<name>A0A1H7Y4E4_STRJI</name>
<dbReference type="RefSeq" id="WP_143094690.1">
    <property type="nucleotide sequence ID" value="NZ_BBPN01000049.1"/>
</dbReference>
<organism evidence="2 3">
    <name type="scientific">Streptacidiphilus jiangxiensis</name>
    <dbReference type="NCBI Taxonomy" id="235985"/>
    <lineage>
        <taxon>Bacteria</taxon>
        <taxon>Bacillati</taxon>
        <taxon>Actinomycetota</taxon>
        <taxon>Actinomycetes</taxon>
        <taxon>Kitasatosporales</taxon>
        <taxon>Streptomycetaceae</taxon>
        <taxon>Streptacidiphilus</taxon>
    </lineage>
</organism>
<reference evidence="3" key="1">
    <citation type="submission" date="2016-10" db="EMBL/GenBank/DDBJ databases">
        <authorList>
            <person name="Varghese N."/>
        </authorList>
    </citation>
    <scope>NUCLEOTIDE SEQUENCE [LARGE SCALE GENOMIC DNA]</scope>
    <source>
        <strain evidence="3">DSM 45096 / BCRC 16803 / CGMCC 4.1857 / CIP 109030 / JCM 12277 / KCTC 19219 / NBRC 100920 / 33214</strain>
    </source>
</reference>
<feature type="transmembrane region" description="Helical" evidence="1">
    <location>
        <begin position="166"/>
        <end position="186"/>
    </location>
</feature>
<feature type="transmembrane region" description="Helical" evidence="1">
    <location>
        <begin position="84"/>
        <end position="111"/>
    </location>
</feature>
<gene>
    <name evidence="2" type="ORF">SAMN05414137_12665</name>
</gene>
<evidence type="ECO:0000313" key="3">
    <source>
        <dbReference type="Proteomes" id="UP000183015"/>
    </source>
</evidence>
<dbReference type="STRING" id="235985.SAMN05414137_12665"/>
<proteinExistence type="predicted"/>
<accession>A0A1H7Y4E4</accession>
<protein>
    <submittedName>
        <fullName evidence="2">Uncharacterized protein</fullName>
    </submittedName>
</protein>
<evidence type="ECO:0000313" key="2">
    <source>
        <dbReference type="EMBL" id="SEM40059.1"/>
    </source>
</evidence>
<dbReference type="AlphaFoldDB" id="A0A1H7Y4E4"/>
<dbReference type="EMBL" id="FOAZ01000026">
    <property type="protein sequence ID" value="SEM40059.1"/>
    <property type="molecule type" value="Genomic_DNA"/>
</dbReference>